<feature type="chain" id="PRO_5016778694" description="Fatty-acid and retinol-binding protein 1" evidence="8">
    <location>
        <begin position="19"/>
        <end position="175"/>
    </location>
</feature>
<dbReference type="PANTHER" id="PTHR31418:SF7">
    <property type="entry name" value="FATTY-ACID AND RETINOL-BINDING PROTEIN 1"/>
    <property type="match status" value="1"/>
</dbReference>
<evidence type="ECO:0000313" key="10">
    <source>
        <dbReference type="Proteomes" id="UP000252519"/>
    </source>
</evidence>
<dbReference type="AlphaFoldDB" id="A0A368GU39"/>
<dbReference type="InterPro" id="IPR008632">
    <property type="entry name" value="Gp-FAR-1"/>
</dbReference>
<dbReference type="OrthoDB" id="5808308at2759"/>
<comment type="similarity">
    <text evidence="2">Belongs to the fatty-acid and retinol-binding protein (FARBP) family.</text>
</comment>
<dbReference type="Gene3D" id="1.20.120.1100">
    <property type="match status" value="1"/>
</dbReference>
<evidence type="ECO:0000256" key="8">
    <source>
        <dbReference type="SAM" id="SignalP"/>
    </source>
</evidence>
<name>A0A368GU39_ANCCA</name>
<evidence type="ECO:0000256" key="1">
    <source>
        <dbReference type="ARBA" id="ARBA00004613"/>
    </source>
</evidence>
<keyword evidence="7" id="KW-0446">Lipid-binding</keyword>
<evidence type="ECO:0000256" key="6">
    <source>
        <dbReference type="ARBA" id="ARBA00023054"/>
    </source>
</evidence>
<keyword evidence="6" id="KW-0175">Coiled coil</keyword>
<dbReference type="GO" id="GO:0008289">
    <property type="term" value="F:lipid binding"/>
    <property type="evidence" value="ECO:0007669"/>
    <property type="project" value="UniProtKB-KW"/>
</dbReference>
<evidence type="ECO:0000256" key="3">
    <source>
        <dbReference type="ARBA" id="ARBA00017453"/>
    </source>
</evidence>
<organism evidence="9 10">
    <name type="scientific">Ancylostoma caninum</name>
    <name type="common">Dog hookworm</name>
    <dbReference type="NCBI Taxonomy" id="29170"/>
    <lineage>
        <taxon>Eukaryota</taxon>
        <taxon>Metazoa</taxon>
        <taxon>Ecdysozoa</taxon>
        <taxon>Nematoda</taxon>
        <taxon>Chromadorea</taxon>
        <taxon>Rhabditida</taxon>
        <taxon>Rhabditina</taxon>
        <taxon>Rhabditomorpha</taxon>
        <taxon>Strongyloidea</taxon>
        <taxon>Ancylostomatidae</taxon>
        <taxon>Ancylostomatinae</taxon>
        <taxon>Ancylostoma</taxon>
    </lineage>
</organism>
<proteinExistence type="inferred from homology"/>
<gene>
    <name evidence="9" type="ORF">ANCCAN_07509</name>
</gene>
<comment type="caution">
    <text evidence="9">The sequence shown here is derived from an EMBL/GenBank/DDBJ whole genome shotgun (WGS) entry which is preliminary data.</text>
</comment>
<dbReference type="GO" id="GO:0005576">
    <property type="term" value="C:extracellular region"/>
    <property type="evidence" value="ECO:0007669"/>
    <property type="project" value="UniProtKB-SubCell"/>
</dbReference>
<accession>A0A368GU39</accession>
<evidence type="ECO:0000256" key="2">
    <source>
        <dbReference type="ARBA" id="ARBA00006648"/>
    </source>
</evidence>
<dbReference type="STRING" id="29170.A0A368GU39"/>
<comment type="subcellular location">
    <subcellularLocation>
        <location evidence="1">Secreted</location>
    </subcellularLocation>
</comment>
<dbReference type="Proteomes" id="UP000252519">
    <property type="component" value="Unassembled WGS sequence"/>
</dbReference>
<reference evidence="9 10" key="1">
    <citation type="submission" date="2014-10" db="EMBL/GenBank/DDBJ databases">
        <title>Draft genome of the hookworm Ancylostoma caninum.</title>
        <authorList>
            <person name="Mitreva M."/>
        </authorList>
    </citation>
    <scope>NUCLEOTIDE SEQUENCE [LARGE SCALE GENOMIC DNA]</scope>
    <source>
        <strain evidence="9 10">Baltimore</strain>
    </source>
</reference>
<dbReference type="EMBL" id="JOJR01000078">
    <property type="protein sequence ID" value="RCN46515.1"/>
    <property type="molecule type" value="Genomic_DNA"/>
</dbReference>
<evidence type="ECO:0000256" key="7">
    <source>
        <dbReference type="ARBA" id="ARBA00023121"/>
    </source>
</evidence>
<sequence length="175" mass="19742">MFRQFVVFAGIFFAYTSAGKLEDFPQEYRELMPEQVKKFITGLSDQEKATMKEVYENFHTYKSDQEVVAAVKAKSPELAAKLEEFDAWIKGKAAALGPEARGYFDALHKSASQVRAQFYAGKKPTVAELKQVALEDIKKYRALSAAGKADIRKQFPILAGVLESDKFYKEVESLH</sequence>
<keyword evidence="5 8" id="KW-0732">Signal</keyword>
<evidence type="ECO:0000256" key="4">
    <source>
        <dbReference type="ARBA" id="ARBA00022525"/>
    </source>
</evidence>
<dbReference type="PANTHER" id="PTHR31418">
    <property type="entry name" value="FATTY-ACID AND RETINOL-BINDING PROTEIN 1"/>
    <property type="match status" value="1"/>
</dbReference>
<protein>
    <recommendedName>
        <fullName evidence="3">Fatty-acid and retinol-binding protein 1</fullName>
    </recommendedName>
</protein>
<keyword evidence="10" id="KW-1185">Reference proteome</keyword>
<dbReference type="Pfam" id="PF05823">
    <property type="entry name" value="Gp-FAR-1"/>
    <property type="match status" value="1"/>
</dbReference>
<evidence type="ECO:0000256" key="5">
    <source>
        <dbReference type="ARBA" id="ARBA00022729"/>
    </source>
</evidence>
<keyword evidence="4" id="KW-0964">Secreted</keyword>
<feature type="signal peptide" evidence="8">
    <location>
        <begin position="1"/>
        <end position="18"/>
    </location>
</feature>
<evidence type="ECO:0000313" key="9">
    <source>
        <dbReference type="EMBL" id="RCN46515.1"/>
    </source>
</evidence>